<keyword evidence="9" id="KW-0808">Transferase</keyword>
<dbReference type="GeneID" id="115929696"/>
<dbReference type="OrthoDB" id="417175at2759"/>
<evidence type="ECO:0000256" key="11">
    <source>
        <dbReference type="ARBA" id="ARBA00022741"/>
    </source>
</evidence>
<feature type="domain" description="GDPGP1-like N-terminal" evidence="14">
    <location>
        <begin position="31"/>
        <end position="219"/>
    </location>
</feature>
<evidence type="ECO:0000259" key="14">
    <source>
        <dbReference type="Pfam" id="PF26217"/>
    </source>
</evidence>
<dbReference type="GO" id="GO:0080048">
    <property type="term" value="F:GDP-D-glucose phosphorylase activity"/>
    <property type="evidence" value="ECO:0000318"/>
    <property type="project" value="GO_Central"/>
</dbReference>
<reference evidence="16" key="1">
    <citation type="submission" date="2015-02" db="EMBL/GenBank/DDBJ databases">
        <title>Genome sequencing for Strongylocentrotus purpuratus.</title>
        <authorList>
            <person name="Murali S."/>
            <person name="Liu Y."/>
            <person name="Vee V."/>
            <person name="English A."/>
            <person name="Wang M."/>
            <person name="Skinner E."/>
            <person name="Han Y."/>
            <person name="Muzny D.M."/>
            <person name="Worley K.C."/>
            <person name="Gibbs R.A."/>
        </authorList>
    </citation>
    <scope>NUCLEOTIDE SEQUENCE</scope>
</reference>
<dbReference type="InParanoid" id="A0A7M7PQN8"/>
<comment type="similarity">
    <text evidence="4">Belongs to the GDPGP1 family.</text>
</comment>
<comment type="function">
    <text evidence="2">Specific and highly efficient GDP-D-glucose phosphorylase regulating the levels of GDP-D-glucose in cells.</text>
</comment>
<dbReference type="GO" id="GO:0005085">
    <property type="term" value="F:guanyl-nucleotide exchange factor activity"/>
    <property type="evidence" value="ECO:0007669"/>
    <property type="project" value="UniProtKB-KW"/>
</dbReference>
<evidence type="ECO:0000256" key="2">
    <source>
        <dbReference type="ARBA" id="ARBA00003049"/>
    </source>
</evidence>
<evidence type="ECO:0000259" key="13">
    <source>
        <dbReference type="Pfam" id="PF26216"/>
    </source>
</evidence>
<keyword evidence="16" id="KW-1185">Reference proteome</keyword>
<dbReference type="EC" id="2.7.7.78" evidence="5"/>
<protein>
    <recommendedName>
        <fullName evidence="6">GDP-D-glucose phosphorylase 1</fullName>
        <ecNumber evidence="5">2.7.7.78</ecNumber>
    </recommendedName>
</protein>
<evidence type="ECO:0000256" key="5">
    <source>
        <dbReference type="ARBA" id="ARBA00012507"/>
    </source>
</evidence>
<keyword evidence="10" id="KW-0548">Nucleotidyltransferase</keyword>
<dbReference type="RefSeq" id="XP_030855406.1">
    <property type="nucleotide sequence ID" value="XM_030999546.1"/>
</dbReference>
<accession>A0A7M7PQN8</accession>
<dbReference type="Proteomes" id="UP000007110">
    <property type="component" value="Unassembled WGS sequence"/>
</dbReference>
<comment type="subcellular location">
    <subcellularLocation>
        <location evidence="3">Cytoplasm</location>
    </subcellularLocation>
</comment>
<keyword evidence="11" id="KW-0547">Nucleotide-binding</keyword>
<dbReference type="Pfam" id="PF26217">
    <property type="entry name" value="GDPGP1_N"/>
    <property type="match status" value="1"/>
</dbReference>
<evidence type="ECO:0000256" key="6">
    <source>
        <dbReference type="ARBA" id="ARBA00018857"/>
    </source>
</evidence>
<evidence type="ECO:0000313" key="15">
    <source>
        <dbReference type="EnsemblMetazoa" id="XP_030855406"/>
    </source>
</evidence>
<keyword evidence="12" id="KW-0378">Hydrolase</keyword>
<dbReference type="InterPro" id="IPR058865">
    <property type="entry name" value="GDPGP1_C"/>
</dbReference>
<dbReference type="InterPro" id="IPR026506">
    <property type="entry name" value="GDPGP"/>
</dbReference>
<evidence type="ECO:0000256" key="4">
    <source>
        <dbReference type="ARBA" id="ARBA00006451"/>
    </source>
</evidence>
<keyword evidence="7" id="KW-0963">Cytoplasm</keyword>
<dbReference type="GO" id="GO:0000166">
    <property type="term" value="F:nucleotide binding"/>
    <property type="evidence" value="ECO:0007669"/>
    <property type="project" value="UniProtKB-KW"/>
</dbReference>
<evidence type="ECO:0000256" key="1">
    <source>
        <dbReference type="ARBA" id="ARBA00000063"/>
    </source>
</evidence>
<comment type="catalytic activity">
    <reaction evidence="1">
        <text>GDP-alpha-D-glucose + phosphate = alpha-D-glucose 1-phosphate + GDP + H(+)</text>
        <dbReference type="Rhea" id="RHEA:30387"/>
        <dbReference type="ChEBI" id="CHEBI:15378"/>
        <dbReference type="ChEBI" id="CHEBI:43474"/>
        <dbReference type="ChEBI" id="CHEBI:58189"/>
        <dbReference type="ChEBI" id="CHEBI:58601"/>
        <dbReference type="ChEBI" id="CHEBI:62230"/>
        <dbReference type="EC" id="2.7.7.78"/>
    </reaction>
</comment>
<feature type="domain" description="GDPGP1-like C-terminal" evidence="13">
    <location>
        <begin position="236"/>
        <end position="373"/>
    </location>
</feature>
<dbReference type="PANTHER" id="PTHR20884:SF8">
    <property type="entry name" value="GDP-D-GLUCOSE PHOSPHORYLASE 1"/>
    <property type="match status" value="1"/>
</dbReference>
<evidence type="ECO:0000256" key="12">
    <source>
        <dbReference type="ARBA" id="ARBA00022801"/>
    </source>
</evidence>
<dbReference type="GO" id="GO:0016787">
    <property type="term" value="F:hydrolase activity"/>
    <property type="evidence" value="ECO:0007669"/>
    <property type="project" value="UniProtKB-KW"/>
</dbReference>
<dbReference type="GO" id="GO:0005737">
    <property type="term" value="C:cytoplasm"/>
    <property type="evidence" value="ECO:0000318"/>
    <property type="project" value="GO_Central"/>
</dbReference>
<evidence type="ECO:0000256" key="8">
    <source>
        <dbReference type="ARBA" id="ARBA00022658"/>
    </source>
</evidence>
<dbReference type="GO" id="GO:0006006">
    <property type="term" value="P:glucose metabolic process"/>
    <property type="evidence" value="ECO:0000318"/>
    <property type="project" value="GO_Central"/>
</dbReference>
<dbReference type="PANTHER" id="PTHR20884">
    <property type="entry name" value="GDP-D-GLUCOSE PHOSPHORYLASE 1"/>
    <property type="match status" value="1"/>
</dbReference>
<dbReference type="KEGG" id="spu:115929696"/>
<dbReference type="InterPro" id="IPR058866">
    <property type="entry name" value="GDPGP1_N"/>
</dbReference>
<evidence type="ECO:0000256" key="10">
    <source>
        <dbReference type="ARBA" id="ARBA00022695"/>
    </source>
</evidence>
<evidence type="ECO:0000313" key="16">
    <source>
        <dbReference type="Proteomes" id="UP000007110"/>
    </source>
</evidence>
<evidence type="ECO:0000256" key="9">
    <source>
        <dbReference type="ARBA" id="ARBA00022679"/>
    </source>
</evidence>
<dbReference type="Pfam" id="PF26216">
    <property type="entry name" value="GDPGP1_C"/>
    <property type="match status" value="1"/>
</dbReference>
<sequence length="374" mass="42624">MASIDFRYSIRDFVSEVPNAKNGNCNGKYSRFDQELRGRWDEAVEKGYFRYELGSLPTRVIEGPHGFVAQLNVKRATERRKPQEIKSTKQPFKPEEFNFNKVRPHETLMEMHPEDLSCSSINGITNGNGIVRSHAEREECMNGEGGRSKYQVIINISPLEYGNVLLVPSPHLCQPQIATMEMIQIGVEAVLLSSSSALRIGYNSLCAYASVNHLHMHAYYVHHRLPVEYWPTKEVVGGQVHETIGWPAQAFMLQMKKESYFDGIRDLFRIVKHLQDRDIAHNMFFTRGLTLGPNPQEDGQTIRLILWPRVSSFGIKGNDAFNGACCELSGHLPIKLEQRYDDLTDEQCCELLESNSLSPEDYAALKKDIKNIFK</sequence>
<dbReference type="AlphaFoldDB" id="A0A7M7PQN8"/>
<dbReference type="OMA" id="GIQWPRT"/>
<evidence type="ECO:0000256" key="7">
    <source>
        <dbReference type="ARBA" id="ARBA00022490"/>
    </source>
</evidence>
<reference evidence="15" key="2">
    <citation type="submission" date="2021-01" db="UniProtKB">
        <authorList>
            <consortium name="EnsemblMetazoa"/>
        </authorList>
    </citation>
    <scope>IDENTIFICATION</scope>
</reference>
<evidence type="ECO:0000256" key="3">
    <source>
        <dbReference type="ARBA" id="ARBA00004496"/>
    </source>
</evidence>
<dbReference type="FunCoup" id="A0A7M7PQN8">
    <property type="interactions" value="300"/>
</dbReference>
<proteinExistence type="inferred from homology"/>
<dbReference type="EnsemblMetazoa" id="XM_030999546">
    <property type="protein sequence ID" value="XP_030855406"/>
    <property type="gene ID" value="LOC115929696"/>
</dbReference>
<keyword evidence="8" id="KW-0344">Guanine-nucleotide releasing factor</keyword>
<organism evidence="15 16">
    <name type="scientific">Strongylocentrotus purpuratus</name>
    <name type="common">Purple sea urchin</name>
    <dbReference type="NCBI Taxonomy" id="7668"/>
    <lineage>
        <taxon>Eukaryota</taxon>
        <taxon>Metazoa</taxon>
        <taxon>Echinodermata</taxon>
        <taxon>Eleutherozoa</taxon>
        <taxon>Echinozoa</taxon>
        <taxon>Echinoidea</taxon>
        <taxon>Euechinoidea</taxon>
        <taxon>Echinacea</taxon>
        <taxon>Camarodonta</taxon>
        <taxon>Echinidea</taxon>
        <taxon>Strongylocentrotidae</taxon>
        <taxon>Strongylocentrotus</taxon>
    </lineage>
</organism>
<name>A0A7M7PQN8_STRPU</name>